<keyword evidence="1" id="KW-0418">Kinase</keyword>
<name>A0ABP7QZG3_9SPHI</name>
<evidence type="ECO:0000313" key="1">
    <source>
        <dbReference type="EMBL" id="GAA3989647.1"/>
    </source>
</evidence>
<proteinExistence type="predicted"/>
<dbReference type="GO" id="GO:0016301">
    <property type="term" value="F:kinase activity"/>
    <property type="evidence" value="ECO:0007669"/>
    <property type="project" value="UniProtKB-KW"/>
</dbReference>
<dbReference type="Proteomes" id="UP001500742">
    <property type="component" value="Unassembled WGS sequence"/>
</dbReference>
<comment type="caution">
    <text evidence="1">The sequence shown here is derived from an EMBL/GenBank/DDBJ whole genome shotgun (WGS) entry which is preliminary data.</text>
</comment>
<dbReference type="EMBL" id="BAAAZC010000031">
    <property type="protein sequence ID" value="GAA3989647.1"/>
    <property type="molecule type" value="Genomic_DNA"/>
</dbReference>
<dbReference type="Gene3D" id="3.30.420.40">
    <property type="match status" value="2"/>
</dbReference>
<gene>
    <name evidence="1" type="primary">anmK_1</name>
    <name evidence="1" type="ORF">GCM10022210_48730</name>
</gene>
<dbReference type="PANTHER" id="PTHR30605">
    <property type="entry name" value="ANHYDRO-N-ACETYLMURAMIC ACID KINASE"/>
    <property type="match status" value="1"/>
</dbReference>
<keyword evidence="2" id="KW-1185">Reference proteome</keyword>
<dbReference type="Pfam" id="PF03702">
    <property type="entry name" value="AnmK"/>
    <property type="match status" value="1"/>
</dbReference>
<sequence length="375" mass="40527">MSGTSFDGLDVALCQFSGHGINTKVKVLHFVTKDYTTGFKEELKSVFAKRTTDLERITLLNAFIGFYYGELILQCLEEWNVSVGDVDAIASHGQTIFHAPRHLHGIENYGNATLQIGDADHLAVQTGIITLSDFRQKHIAAGGEGAPLALYGDYLIFSSPVENRIMLNIGGIANFTFLPVGYGSGCFSTDVGPGNTLMDQYIQLKFPGRYYDKNAEMSSAGTVNESLLTALLEHPFFAADFPKTTGPELFSMAYLQNAIKVSGQDGINDFDVMATLALFSAQGIIQAISKCIAGQGPYDIYLSGGGMYNPLLVKYIEDHFGCKLKSTTELGIDPDAKEAVLFAMLANEALAGGKTNYGNIKNLPSVSMGKISFPN</sequence>
<evidence type="ECO:0000313" key="2">
    <source>
        <dbReference type="Proteomes" id="UP001500742"/>
    </source>
</evidence>
<dbReference type="SUPFAM" id="SSF53067">
    <property type="entry name" value="Actin-like ATPase domain"/>
    <property type="match status" value="1"/>
</dbReference>
<dbReference type="InterPro" id="IPR043129">
    <property type="entry name" value="ATPase_NBD"/>
</dbReference>
<dbReference type="InterPro" id="IPR005338">
    <property type="entry name" value="Anhydro_N_Ac-Mur_kinase"/>
</dbReference>
<dbReference type="PANTHER" id="PTHR30605:SF0">
    <property type="entry name" value="ANHYDRO-N-ACETYLMURAMIC ACID KINASE"/>
    <property type="match status" value="1"/>
</dbReference>
<organism evidence="1 2">
    <name type="scientific">Mucilaginibacter dorajii</name>
    <dbReference type="NCBI Taxonomy" id="692994"/>
    <lineage>
        <taxon>Bacteria</taxon>
        <taxon>Pseudomonadati</taxon>
        <taxon>Bacteroidota</taxon>
        <taxon>Sphingobacteriia</taxon>
        <taxon>Sphingobacteriales</taxon>
        <taxon>Sphingobacteriaceae</taxon>
        <taxon>Mucilaginibacter</taxon>
    </lineage>
</organism>
<reference evidence="2" key="1">
    <citation type="journal article" date="2019" name="Int. J. Syst. Evol. Microbiol.">
        <title>The Global Catalogue of Microorganisms (GCM) 10K type strain sequencing project: providing services to taxonomists for standard genome sequencing and annotation.</title>
        <authorList>
            <consortium name="The Broad Institute Genomics Platform"/>
            <consortium name="The Broad Institute Genome Sequencing Center for Infectious Disease"/>
            <person name="Wu L."/>
            <person name="Ma J."/>
        </authorList>
    </citation>
    <scope>NUCLEOTIDE SEQUENCE [LARGE SCALE GENOMIC DNA]</scope>
    <source>
        <strain evidence="2">JCM 16601</strain>
    </source>
</reference>
<dbReference type="CDD" id="cd24050">
    <property type="entry name" value="ASKHA_NBD_ANMK"/>
    <property type="match status" value="1"/>
</dbReference>
<accession>A0ABP7QZG3</accession>
<protein>
    <submittedName>
        <fullName evidence="1">Anhydro-N-acetylmuramic acid kinase AnmK</fullName>
    </submittedName>
</protein>
<keyword evidence="1" id="KW-0808">Transferase</keyword>